<dbReference type="STRING" id="765440.A0A0C3EV08"/>
<evidence type="ECO:0000313" key="2">
    <source>
        <dbReference type="EMBL" id="KIM71641.1"/>
    </source>
</evidence>
<proteinExistence type="predicted"/>
<sequence>MQLGQHEDLDNAISFHQESIELRPAPHPERFVLLNNLAIGLHRRFRHSNQCEDLDKAIYAFYQSLNELVSGHPWTCRFQANAAEALMDAYSHTHESGYLDKAMTTFRVAVTCEAASASDRFRTAKSWARHAQESSHESALDAYYAAIELLPRLAMLGLDLQSRQQALTDGSDGLARDAAACAIRSGQYEKAVKLLEAGHGVFWSQALQLQTPMTVLGEMAPELKQRLSHISLELEQGSRQDVSRNLSDTPQRVVLMEKEAAHFNRLNDQWLETLEDVQQLDGFQDFLHPSRLSTLQEAATDGPIVILNTSQTGCAALILTSVGVQHVPLPRLGFTEVTILIKVIRYATAQHDGASLPESNHSGLDGLVEQMPLLSDTLHLLRRPLERHIGRASDTPTQPDDIFRYVLGGLWVWVVEPVIRSLNLEKSDVPPRLRWSLTGPFAFLPVHAAGIFLIEHMEYISNISLPTNQFSMLAVIQPDTPGQSPLPYTLDELRKIEAHVPNKDLVKLVHRSVEQVISHLPTISVTHFACHGEQNPKNPLECALLLQDGQLKVSQIMQQPMPNASLAFLSACETAMGDENLPNKVIHLGATLLFAGFRGVVATMWSIADSDGPKIADTFYENLFKKTTSTTTDSFRPDTTQAARALHLAVAKLRSENVSFARWVPFIHLGGVTRGRGQ</sequence>
<reference evidence="2 3" key="1">
    <citation type="submission" date="2014-04" db="EMBL/GenBank/DDBJ databases">
        <authorList>
            <consortium name="DOE Joint Genome Institute"/>
            <person name="Kuo A."/>
            <person name="Tarkka M."/>
            <person name="Buscot F."/>
            <person name="Kohler A."/>
            <person name="Nagy L.G."/>
            <person name="Floudas D."/>
            <person name="Copeland A."/>
            <person name="Barry K.W."/>
            <person name="Cichocki N."/>
            <person name="Veneault-Fourrey C."/>
            <person name="LaButti K."/>
            <person name="Lindquist E.A."/>
            <person name="Lipzen A."/>
            <person name="Lundell T."/>
            <person name="Morin E."/>
            <person name="Murat C."/>
            <person name="Sun H."/>
            <person name="Tunlid A."/>
            <person name="Henrissat B."/>
            <person name="Grigoriev I.V."/>
            <person name="Hibbett D.S."/>
            <person name="Martin F."/>
            <person name="Nordberg H.P."/>
            <person name="Cantor M.N."/>
            <person name="Hua S.X."/>
        </authorList>
    </citation>
    <scope>NUCLEOTIDE SEQUENCE [LARGE SCALE GENOMIC DNA]</scope>
    <source>
        <strain evidence="2 3">F 1598</strain>
    </source>
</reference>
<dbReference type="OrthoDB" id="9991317at2759"/>
<dbReference type="InterPro" id="IPR011990">
    <property type="entry name" value="TPR-like_helical_dom_sf"/>
</dbReference>
<accession>A0A0C3EV08</accession>
<dbReference type="Proteomes" id="UP000054166">
    <property type="component" value="Unassembled WGS sequence"/>
</dbReference>
<dbReference type="EMBL" id="KN833248">
    <property type="protein sequence ID" value="KIM71641.1"/>
    <property type="molecule type" value="Genomic_DNA"/>
</dbReference>
<dbReference type="HOGENOM" id="CLU_001305_5_1_1"/>
<dbReference type="InterPro" id="IPR024983">
    <property type="entry name" value="CHAT_dom"/>
</dbReference>
<organism evidence="2 3">
    <name type="scientific">Piloderma croceum (strain F 1598)</name>
    <dbReference type="NCBI Taxonomy" id="765440"/>
    <lineage>
        <taxon>Eukaryota</taxon>
        <taxon>Fungi</taxon>
        <taxon>Dikarya</taxon>
        <taxon>Basidiomycota</taxon>
        <taxon>Agaricomycotina</taxon>
        <taxon>Agaricomycetes</taxon>
        <taxon>Agaricomycetidae</taxon>
        <taxon>Atheliales</taxon>
        <taxon>Atheliaceae</taxon>
        <taxon>Piloderma</taxon>
    </lineage>
</organism>
<name>A0A0C3EV08_PILCF</name>
<protein>
    <recommendedName>
        <fullName evidence="1">CHAT domain-containing protein</fullName>
    </recommendedName>
</protein>
<gene>
    <name evidence="2" type="ORF">PILCRDRAFT_16872</name>
</gene>
<dbReference type="Pfam" id="PF12770">
    <property type="entry name" value="CHAT"/>
    <property type="match status" value="1"/>
</dbReference>
<reference evidence="3" key="2">
    <citation type="submission" date="2015-01" db="EMBL/GenBank/DDBJ databases">
        <title>Evolutionary Origins and Diversification of the Mycorrhizal Mutualists.</title>
        <authorList>
            <consortium name="DOE Joint Genome Institute"/>
            <consortium name="Mycorrhizal Genomics Consortium"/>
            <person name="Kohler A."/>
            <person name="Kuo A."/>
            <person name="Nagy L.G."/>
            <person name="Floudas D."/>
            <person name="Copeland A."/>
            <person name="Barry K.W."/>
            <person name="Cichocki N."/>
            <person name="Veneault-Fourrey C."/>
            <person name="LaButti K."/>
            <person name="Lindquist E.A."/>
            <person name="Lipzen A."/>
            <person name="Lundell T."/>
            <person name="Morin E."/>
            <person name="Murat C."/>
            <person name="Riley R."/>
            <person name="Ohm R."/>
            <person name="Sun H."/>
            <person name="Tunlid A."/>
            <person name="Henrissat B."/>
            <person name="Grigoriev I.V."/>
            <person name="Hibbett D.S."/>
            <person name="Martin F."/>
        </authorList>
    </citation>
    <scope>NUCLEOTIDE SEQUENCE [LARGE SCALE GENOMIC DNA]</scope>
    <source>
        <strain evidence="3">F 1598</strain>
    </source>
</reference>
<dbReference type="Gene3D" id="1.25.40.10">
    <property type="entry name" value="Tetratricopeptide repeat domain"/>
    <property type="match status" value="1"/>
</dbReference>
<dbReference type="InParanoid" id="A0A0C3EV08"/>
<dbReference type="AlphaFoldDB" id="A0A0C3EV08"/>
<evidence type="ECO:0000313" key="3">
    <source>
        <dbReference type="Proteomes" id="UP000054166"/>
    </source>
</evidence>
<evidence type="ECO:0000259" key="1">
    <source>
        <dbReference type="Pfam" id="PF12770"/>
    </source>
</evidence>
<feature type="domain" description="CHAT" evidence="1">
    <location>
        <begin position="409"/>
        <end position="670"/>
    </location>
</feature>
<keyword evidence="3" id="KW-1185">Reference proteome</keyword>